<feature type="compositionally biased region" description="Gly residues" evidence="1">
    <location>
        <begin position="666"/>
        <end position="684"/>
    </location>
</feature>
<feature type="compositionally biased region" description="Low complexity" evidence="1">
    <location>
        <begin position="624"/>
        <end position="665"/>
    </location>
</feature>
<evidence type="ECO:0000313" key="3">
    <source>
        <dbReference type="EMBL" id="SFL43177.1"/>
    </source>
</evidence>
<proteinExistence type="predicted"/>
<gene>
    <name evidence="3" type="ORF">SAMN04488004_11864</name>
</gene>
<dbReference type="AlphaFoldDB" id="A0A1I4HN80"/>
<feature type="compositionally biased region" description="Polar residues" evidence="1">
    <location>
        <begin position="532"/>
        <end position="543"/>
    </location>
</feature>
<name>A0A1I4HN80_9RHOB</name>
<keyword evidence="2" id="KW-1133">Transmembrane helix</keyword>
<evidence type="ECO:0000256" key="2">
    <source>
        <dbReference type="SAM" id="Phobius"/>
    </source>
</evidence>
<dbReference type="InterPro" id="IPR012683">
    <property type="entry name" value="CHP02302_TM"/>
</dbReference>
<keyword evidence="2" id="KW-0472">Membrane</keyword>
<feature type="region of interest" description="Disordered" evidence="1">
    <location>
        <begin position="621"/>
        <end position="744"/>
    </location>
</feature>
<feature type="transmembrane region" description="Helical" evidence="2">
    <location>
        <begin position="36"/>
        <end position="55"/>
    </location>
</feature>
<feature type="compositionally biased region" description="Polar residues" evidence="1">
    <location>
        <begin position="686"/>
        <end position="695"/>
    </location>
</feature>
<keyword evidence="4" id="KW-1185">Reference proteome</keyword>
<dbReference type="OrthoDB" id="8477685at2"/>
<feature type="region of interest" description="Disordered" evidence="1">
    <location>
        <begin position="756"/>
        <end position="818"/>
    </location>
</feature>
<accession>A0A1I4HN80</accession>
<sequence>MGLVAERATRAFWPLWSVLFVILTPLMFGFQDRMSLEVFWGLSLIAALAVGAALVRGLRMFRWPSKDEALARVDAALPGRPISAVRDAQAIGASDPASAAVWQAHQARMRVATQSARAVQPDLRVSDRDPYGLRFMALLMFVVALLFGSVLRVGSVAQIAQNGGGAALATGPVWEGWITPPAYTGKPVLYLNDIAPGAVQVPLGSDITLRLYGEVGALSVTQTVSGDAAVPPATDPQQSFSVAQAGQITIDGPNGAAWDVGILADAAPYVTLTAPIESDAMGELNQAFAASDDYGVESGTATFALDLSAVDRSFGLTVDPDPIDPVVLDLPMPFSGDRSDFDEFLIDNLSQHELANLPVTLTLSVTDAAGQTASTPAEPMTLPGRRFFQPVAKAIVEQRRDLMWSRANARRIVQVLRAISYEPDTLFTNQATYLRLRFIIKRLDQFDRDGITDENEAEIVQALWDLAVQLEDGTLADARERLARAQERLEEAMRNGASEAEIAELMQELRDATQDYMQMLADQMEPGDGTDEPQSAENSTQMSQDELQALMDRIEELMQEGRMAEAQALMEQLNSLLENMRITQGEGSGDGPQTPGQQSMQDLADTLRDQQDLSDDAFRDMQNQGQQGQQGQQPGQEQGEGQQGQAPGQGQQPGADGSGEQPGQEQGQGDGEGQNDGQGSGAGENEGQSLAQRQQALRDELNRQRGALPGLPGDAGDQARRSLDSAEGAMDGAEQALRDGDMAQAIDRQADAMDALRDGMRAIGEALAQNESQEPGQGNATGDQTGQAQPGRRDPLGRQLGSTGQYGTEENLLQGEDTYRRAEELLEELRRRLAEQERPQVERDYLDRLLDRF</sequence>
<protein>
    <submittedName>
        <fullName evidence="3">TIGR02302 family protein</fullName>
    </submittedName>
</protein>
<keyword evidence="2" id="KW-0812">Transmembrane</keyword>
<feature type="transmembrane region" description="Helical" evidence="2">
    <location>
        <begin position="131"/>
        <end position="151"/>
    </location>
</feature>
<dbReference type="STRING" id="195913.SAMN04488004_11864"/>
<evidence type="ECO:0000313" key="4">
    <source>
        <dbReference type="Proteomes" id="UP000199550"/>
    </source>
</evidence>
<dbReference type="EMBL" id="FOTF01000018">
    <property type="protein sequence ID" value="SFL43177.1"/>
    <property type="molecule type" value="Genomic_DNA"/>
</dbReference>
<dbReference type="Pfam" id="PF13779">
    <property type="entry name" value="DUF4175"/>
    <property type="match status" value="1"/>
</dbReference>
<feature type="region of interest" description="Disordered" evidence="1">
    <location>
        <begin position="523"/>
        <end position="543"/>
    </location>
</feature>
<dbReference type="Proteomes" id="UP000199550">
    <property type="component" value="Unassembled WGS sequence"/>
</dbReference>
<evidence type="ECO:0000256" key="1">
    <source>
        <dbReference type="SAM" id="MobiDB-lite"/>
    </source>
</evidence>
<reference evidence="3 4" key="1">
    <citation type="submission" date="2016-10" db="EMBL/GenBank/DDBJ databases">
        <authorList>
            <person name="de Groot N.N."/>
        </authorList>
    </citation>
    <scope>NUCLEOTIDE SEQUENCE [LARGE SCALE GENOMIC DNA]</scope>
    <source>
        <strain evidence="3 4">DSM 16199</strain>
    </source>
</reference>
<feature type="compositionally biased region" description="Polar residues" evidence="1">
    <location>
        <begin position="769"/>
        <end position="788"/>
    </location>
</feature>
<organism evidence="3 4">
    <name type="scientific">Loktanella salsilacus</name>
    <dbReference type="NCBI Taxonomy" id="195913"/>
    <lineage>
        <taxon>Bacteria</taxon>
        <taxon>Pseudomonadati</taxon>
        <taxon>Pseudomonadota</taxon>
        <taxon>Alphaproteobacteria</taxon>
        <taxon>Rhodobacterales</taxon>
        <taxon>Roseobacteraceae</taxon>
        <taxon>Loktanella</taxon>
    </lineage>
</organism>
<feature type="transmembrane region" description="Helical" evidence="2">
    <location>
        <begin position="12"/>
        <end position="30"/>
    </location>
</feature>